<evidence type="ECO:0000256" key="1">
    <source>
        <dbReference type="ARBA" id="ARBA00022617"/>
    </source>
</evidence>
<keyword evidence="5" id="KW-1133">Transmembrane helix</keyword>
<dbReference type="GO" id="GO:0009055">
    <property type="term" value="F:electron transfer activity"/>
    <property type="evidence" value="ECO:0007669"/>
    <property type="project" value="InterPro"/>
</dbReference>
<dbReference type="Pfam" id="PF00034">
    <property type="entry name" value="Cytochrom_C"/>
    <property type="match status" value="1"/>
</dbReference>
<evidence type="ECO:0000256" key="5">
    <source>
        <dbReference type="SAM" id="Phobius"/>
    </source>
</evidence>
<dbReference type="SUPFAM" id="SSF46626">
    <property type="entry name" value="Cytochrome c"/>
    <property type="match status" value="1"/>
</dbReference>
<evidence type="ECO:0000256" key="4">
    <source>
        <dbReference type="PROSITE-ProRule" id="PRU00433"/>
    </source>
</evidence>
<evidence type="ECO:0000256" key="3">
    <source>
        <dbReference type="ARBA" id="ARBA00023004"/>
    </source>
</evidence>
<keyword evidence="5" id="KW-0812">Transmembrane</keyword>
<keyword evidence="5" id="KW-0472">Membrane</keyword>
<dbReference type="GO" id="GO:0046872">
    <property type="term" value="F:metal ion binding"/>
    <property type="evidence" value="ECO:0007669"/>
    <property type="project" value="UniProtKB-KW"/>
</dbReference>
<name>A0A2B8BDG9_9PROT</name>
<evidence type="ECO:0000313" key="8">
    <source>
        <dbReference type="Proteomes" id="UP000225379"/>
    </source>
</evidence>
<feature type="transmembrane region" description="Helical" evidence="5">
    <location>
        <begin position="12"/>
        <end position="31"/>
    </location>
</feature>
<evidence type="ECO:0000259" key="6">
    <source>
        <dbReference type="PROSITE" id="PS51007"/>
    </source>
</evidence>
<dbReference type="OrthoDB" id="9809720at2"/>
<evidence type="ECO:0000256" key="2">
    <source>
        <dbReference type="ARBA" id="ARBA00022723"/>
    </source>
</evidence>
<sequence length="150" mass="16701">MTERFTKAAARNIFYGGSLFFFATFVALTALSHNYIVNTSTDKKTLSEAVVRGKHVWEKNACINCHTLLGEGAYFAPELGNVWLRYGGDKDPEGAVMALKGWMAAQPSGIEGRRQMPQFHLTEGEVEDLAAFLEWTSRINTQNWPPKLSG</sequence>
<feature type="domain" description="Cytochrome c" evidence="6">
    <location>
        <begin position="48"/>
        <end position="137"/>
    </location>
</feature>
<dbReference type="GO" id="GO:0020037">
    <property type="term" value="F:heme binding"/>
    <property type="evidence" value="ECO:0007669"/>
    <property type="project" value="InterPro"/>
</dbReference>
<protein>
    <submittedName>
        <fullName evidence="7">Cytochrome C</fullName>
    </submittedName>
</protein>
<keyword evidence="3 4" id="KW-0408">Iron</keyword>
<dbReference type="PROSITE" id="PS51007">
    <property type="entry name" value="CYTC"/>
    <property type="match status" value="1"/>
</dbReference>
<dbReference type="Gene3D" id="1.10.760.10">
    <property type="entry name" value="Cytochrome c-like domain"/>
    <property type="match status" value="1"/>
</dbReference>
<dbReference type="RefSeq" id="WP_098738670.1">
    <property type="nucleotide sequence ID" value="NZ_PDKW01000042.1"/>
</dbReference>
<dbReference type="AlphaFoldDB" id="A0A2B8BDG9"/>
<dbReference type="InterPro" id="IPR009056">
    <property type="entry name" value="Cyt_c-like_dom"/>
</dbReference>
<accession>A0A2B8BDG9</accession>
<proteinExistence type="predicted"/>
<dbReference type="Proteomes" id="UP000225379">
    <property type="component" value="Unassembled WGS sequence"/>
</dbReference>
<dbReference type="EMBL" id="PDKW01000042">
    <property type="protein sequence ID" value="PGH55955.1"/>
    <property type="molecule type" value="Genomic_DNA"/>
</dbReference>
<keyword evidence="8" id="KW-1185">Reference proteome</keyword>
<reference evidence="8" key="1">
    <citation type="submission" date="2017-10" db="EMBL/GenBank/DDBJ databases">
        <authorList>
            <person name="Kravchenko I.K."/>
            <person name="Grouzdev D.S."/>
        </authorList>
    </citation>
    <scope>NUCLEOTIDE SEQUENCE [LARGE SCALE GENOMIC DNA]</scope>
    <source>
        <strain evidence="8">B2</strain>
    </source>
</reference>
<evidence type="ECO:0000313" key="7">
    <source>
        <dbReference type="EMBL" id="PGH55955.1"/>
    </source>
</evidence>
<dbReference type="InterPro" id="IPR036909">
    <property type="entry name" value="Cyt_c-like_dom_sf"/>
</dbReference>
<organism evidence="7 8">
    <name type="scientific">Azospirillum palustre</name>
    <dbReference type="NCBI Taxonomy" id="2044885"/>
    <lineage>
        <taxon>Bacteria</taxon>
        <taxon>Pseudomonadati</taxon>
        <taxon>Pseudomonadota</taxon>
        <taxon>Alphaproteobacteria</taxon>
        <taxon>Rhodospirillales</taxon>
        <taxon>Azospirillaceae</taxon>
        <taxon>Azospirillum</taxon>
    </lineage>
</organism>
<comment type="caution">
    <text evidence="7">The sequence shown here is derived from an EMBL/GenBank/DDBJ whole genome shotgun (WGS) entry which is preliminary data.</text>
</comment>
<gene>
    <name evidence="7" type="ORF">CRT60_22160</name>
</gene>
<keyword evidence="1 4" id="KW-0349">Heme</keyword>
<keyword evidence="2 4" id="KW-0479">Metal-binding</keyword>